<sequence>MSQLKQEFDTAITQLTGDGAPYAIATDDQGLRYYQGAPDNLPEALAVARDHGDKEFLVYEGERRSFNQLLDEADALAAALQANGIKPGDRVALAMRNYPEWMAAFIAVTSIGAVIVPVNSWGQPADIAYTIEDAGACLVICDQQRYNGIAGLMEERGIPTIIARPDNPEDEKGLAAYVAGHQGAKPEPVAISGDDLAMIMYTSGTSGKPKGAVSSHRAICQALFNMECAAIAAAMTNGEMIGAMLERGFEPTSLLAVPLFHVSGCHAQFLANLRGGRRIVMMYKWDVQRALDYIETERVTTLAAAPAMVLDLLEAEKFPSTDTSSLFSLGIGGAATPPKVVNLLREKLPQNFSGTGYGMTETNAQGASLTGKAFHEKLGTAGFPHPIVDIRIADENGEPLPQGATGEIWVRSATNIAEYWNRPEANTSDFRDGWLKTGDIGYLDEEGFLFLADRAKDMIIRGGENIYPAEIENELLEHEAVKEVAVVGLPDERMGEEVAAVVHLHEGASVDEQALIDFARSRLAAYKVPSRVFISAEELPRNATNKLLKRDIKAALLEDQL</sequence>
<accession>A0A3L7E569</accession>
<dbReference type="SUPFAM" id="SSF56801">
    <property type="entry name" value="Acetyl-CoA synthetase-like"/>
    <property type="match status" value="1"/>
</dbReference>
<keyword evidence="2 5" id="KW-0436">Ligase</keyword>
<dbReference type="GO" id="GO:0016878">
    <property type="term" value="F:acid-thiol ligase activity"/>
    <property type="evidence" value="ECO:0007669"/>
    <property type="project" value="UniProtKB-ARBA"/>
</dbReference>
<feature type="domain" description="AMP-binding enzyme C-terminal" evidence="4">
    <location>
        <begin position="470"/>
        <end position="546"/>
    </location>
</feature>
<gene>
    <name evidence="5" type="ORF">DWB85_01600</name>
</gene>
<dbReference type="Pfam" id="PF00501">
    <property type="entry name" value="AMP-binding"/>
    <property type="match status" value="1"/>
</dbReference>
<dbReference type="FunFam" id="3.30.300.30:FF:000008">
    <property type="entry name" value="2,3-dihydroxybenzoate-AMP ligase"/>
    <property type="match status" value="1"/>
</dbReference>
<evidence type="ECO:0000256" key="2">
    <source>
        <dbReference type="ARBA" id="ARBA00022598"/>
    </source>
</evidence>
<comment type="similarity">
    <text evidence="1">Belongs to the ATP-dependent AMP-binding enzyme family.</text>
</comment>
<dbReference type="EMBL" id="QRAN01000001">
    <property type="protein sequence ID" value="RLQ23873.1"/>
    <property type="molecule type" value="Genomic_DNA"/>
</dbReference>
<dbReference type="InterPro" id="IPR045851">
    <property type="entry name" value="AMP-bd_C_sf"/>
</dbReference>
<reference evidence="5 6" key="1">
    <citation type="submission" date="2018-07" db="EMBL/GenBank/DDBJ databases">
        <title>Halioglobus sp. genome submission.</title>
        <authorList>
            <person name="Ye M.-Q."/>
            <person name="Du Z.-J."/>
        </authorList>
    </citation>
    <scope>NUCLEOTIDE SEQUENCE [LARGE SCALE GENOMIC DNA]</scope>
    <source>
        <strain evidence="5 6">U0301</strain>
    </source>
</reference>
<evidence type="ECO:0000256" key="1">
    <source>
        <dbReference type="ARBA" id="ARBA00006432"/>
    </source>
</evidence>
<evidence type="ECO:0000259" key="4">
    <source>
        <dbReference type="Pfam" id="PF13193"/>
    </source>
</evidence>
<proteinExistence type="inferred from homology"/>
<dbReference type="PANTHER" id="PTHR43767">
    <property type="entry name" value="LONG-CHAIN-FATTY-ACID--COA LIGASE"/>
    <property type="match status" value="1"/>
</dbReference>
<protein>
    <submittedName>
        <fullName evidence="5">Long-chain fatty acid--CoA ligase</fullName>
    </submittedName>
</protein>
<evidence type="ECO:0000313" key="6">
    <source>
        <dbReference type="Proteomes" id="UP000265509"/>
    </source>
</evidence>
<evidence type="ECO:0000313" key="5">
    <source>
        <dbReference type="EMBL" id="RLQ23873.1"/>
    </source>
</evidence>
<dbReference type="InterPro" id="IPR000873">
    <property type="entry name" value="AMP-dep_synth/lig_dom"/>
</dbReference>
<evidence type="ECO:0000259" key="3">
    <source>
        <dbReference type="Pfam" id="PF00501"/>
    </source>
</evidence>
<dbReference type="Gene3D" id="3.30.300.30">
    <property type="match status" value="1"/>
</dbReference>
<dbReference type="OrthoDB" id="9803968at2"/>
<keyword evidence="6" id="KW-1185">Reference proteome</keyword>
<dbReference type="Pfam" id="PF13193">
    <property type="entry name" value="AMP-binding_C"/>
    <property type="match status" value="1"/>
</dbReference>
<dbReference type="Gene3D" id="3.40.50.980">
    <property type="match status" value="2"/>
</dbReference>
<organism evidence="5 6">
    <name type="scientific">Seongchinamella sediminis</name>
    <dbReference type="NCBI Taxonomy" id="2283635"/>
    <lineage>
        <taxon>Bacteria</taxon>
        <taxon>Pseudomonadati</taxon>
        <taxon>Pseudomonadota</taxon>
        <taxon>Gammaproteobacteria</taxon>
        <taxon>Cellvibrionales</taxon>
        <taxon>Halieaceae</taxon>
        <taxon>Seongchinamella</taxon>
    </lineage>
</organism>
<dbReference type="InterPro" id="IPR020845">
    <property type="entry name" value="AMP-binding_CS"/>
</dbReference>
<dbReference type="PANTHER" id="PTHR43767:SF1">
    <property type="entry name" value="NONRIBOSOMAL PEPTIDE SYNTHASE PES1 (EUROFUNG)-RELATED"/>
    <property type="match status" value="1"/>
</dbReference>
<dbReference type="Gene3D" id="2.30.38.10">
    <property type="entry name" value="Luciferase, Domain 3"/>
    <property type="match status" value="1"/>
</dbReference>
<feature type="domain" description="AMP-dependent synthetase/ligase" evidence="3">
    <location>
        <begin position="48"/>
        <end position="420"/>
    </location>
</feature>
<name>A0A3L7E569_9GAMM</name>
<dbReference type="InterPro" id="IPR025110">
    <property type="entry name" value="AMP-bd_C"/>
</dbReference>
<dbReference type="AlphaFoldDB" id="A0A3L7E569"/>
<comment type="caution">
    <text evidence="5">The sequence shown here is derived from an EMBL/GenBank/DDBJ whole genome shotgun (WGS) entry which is preliminary data.</text>
</comment>
<dbReference type="InterPro" id="IPR050237">
    <property type="entry name" value="ATP-dep_AMP-bd_enzyme"/>
</dbReference>
<dbReference type="Proteomes" id="UP000265509">
    <property type="component" value="Unassembled WGS sequence"/>
</dbReference>
<dbReference type="PROSITE" id="PS00455">
    <property type="entry name" value="AMP_BINDING"/>
    <property type="match status" value="1"/>
</dbReference>
<dbReference type="RefSeq" id="WP_117952431.1">
    <property type="nucleotide sequence ID" value="NZ_QRAN01000001.1"/>
</dbReference>